<dbReference type="CDD" id="cd02440">
    <property type="entry name" value="AdoMet_MTases"/>
    <property type="match status" value="1"/>
</dbReference>
<dbReference type="Pfam" id="PF06325">
    <property type="entry name" value="PrmA"/>
    <property type="match status" value="1"/>
</dbReference>
<comment type="function">
    <text evidence="5">Essential arginine methyltransferase that can both catalyze the formation of omega-N monomethylarginine (MMA) and symmetrical dimethylarginine (sDMA). Specifically mediates the symmetrical dimethylation of arginine residues in the small nuclear ribonucleoproteins SmD1 and SmD3.</text>
</comment>
<dbReference type="GO" id="GO:0032259">
    <property type="term" value="P:methylation"/>
    <property type="evidence" value="ECO:0007669"/>
    <property type="project" value="UniProtKB-KW"/>
</dbReference>
<dbReference type="FunFam" id="3.40.50.150:FF:000071">
    <property type="entry name" value="Protein arginine N-methyltransferase 7"/>
    <property type="match status" value="1"/>
</dbReference>
<evidence type="ECO:0000256" key="6">
    <source>
        <dbReference type="PIRNR" id="PIRNR036946"/>
    </source>
</evidence>
<keyword evidence="11" id="KW-1185">Reference proteome</keyword>
<organism evidence="9">
    <name type="scientific">Sarcoptes scabiei</name>
    <name type="common">Itch mite</name>
    <name type="synonym">Acarus scabiei</name>
    <dbReference type="NCBI Taxonomy" id="52283"/>
    <lineage>
        <taxon>Eukaryota</taxon>
        <taxon>Metazoa</taxon>
        <taxon>Ecdysozoa</taxon>
        <taxon>Arthropoda</taxon>
        <taxon>Chelicerata</taxon>
        <taxon>Arachnida</taxon>
        <taxon>Acari</taxon>
        <taxon>Acariformes</taxon>
        <taxon>Sarcoptiformes</taxon>
        <taxon>Astigmata</taxon>
        <taxon>Psoroptidia</taxon>
        <taxon>Sarcoptoidea</taxon>
        <taxon>Sarcoptidae</taxon>
        <taxon>Sarcoptinae</taxon>
        <taxon>Sarcoptes</taxon>
    </lineage>
</organism>
<name>A0A834RF02_SARSC</name>
<dbReference type="PANTHER" id="PTHR11006">
    <property type="entry name" value="PROTEIN ARGININE N-METHYLTRANSFERASE"/>
    <property type="match status" value="1"/>
</dbReference>
<dbReference type="GO" id="GO:0016274">
    <property type="term" value="F:protein-arginine N-methyltransferase activity"/>
    <property type="evidence" value="ECO:0007669"/>
    <property type="project" value="InterPro"/>
</dbReference>
<gene>
    <name evidence="9" type="ORF">SSS_6060</name>
</gene>
<evidence type="ECO:0000256" key="1">
    <source>
        <dbReference type="ARBA" id="ARBA00022603"/>
    </source>
</evidence>
<dbReference type="GO" id="GO:0042054">
    <property type="term" value="F:histone methyltransferase activity"/>
    <property type="evidence" value="ECO:0007669"/>
    <property type="project" value="TreeGrafter"/>
</dbReference>
<keyword evidence="3 7" id="KW-0949">S-adenosyl-L-methionine</keyword>
<dbReference type="InterPro" id="IPR055135">
    <property type="entry name" value="PRMT_dom"/>
</dbReference>
<evidence type="ECO:0000256" key="7">
    <source>
        <dbReference type="PROSITE-ProRule" id="PRU01015"/>
    </source>
</evidence>
<evidence type="ECO:0000256" key="3">
    <source>
        <dbReference type="ARBA" id="ARBA00022691"/>
    </source>
</evidence>
<evidence type="ECO:0000259" key="8">
    <source>
        <dbReference type="Pfam" id="PF22528"/>
    </source>
</evidence>
<dbReference type="InterPro" id="IPR014644">
    <property type="entry name" value="MeTrfase_PRMT7"/>
</dbReference>
<dbReference type="Gene3D" id="2.70.160.11">
    <property type="entry name" value="Hnrnp arginine n-methyltransferase1"/>
    <property type="match status" value="2"/>
</dbReference>
<sequence>MPPLDDDFDEDDGHKVIEDDLFDYYQDVARSSFDDMLHDDERNQLFFQAIQKSIKKLRQTMNEKIFVLDIGTGTGLLSMMSIISGADKVIACEQSMPMVSCAKNIINLNGMADRIQIFPKHSTSLTLDDQDVPNLLVAELLDTELIGEGCLYAYSDAIKRLVKPNTMFVPAKGRIWIQLVQSDYLFRNHQFRKSFRISENIVIETPDKILNCFGSHLLHDIQMNQLRPERDFEILSDPVKVFEFQFNKLQTLKLRDHKRVLLHLKRKFDKPMMILSWWEIDMDSDGEIKLSCSPYWARENLDAERLAWREHWMQTIYYLPAFAFDLENQVTGFKFDYLNAKNTVMIDAFHDGFSFWFDLPNQEESALENNLINNDCWFCHCSFHSNLSRAKIQWINDIDRYLSYWNSFDYVVKKNNFKNIELIVLSTESLIALVLASHSQVHKINLVHVDSVHRIPSSTIDGFVYDYNFSDSIKERFKFLKLITKFANNPNIKFTIPSRTSLRCLPIRLKHLWKCFAPIEKIQLVETIIDLKPYDDLIIEARKYADEPFEIKYLWEYRSWPLIDSSLILFEFDHSNHRSMDDLKRLEKSISLDLSHLDGQNLDPKTFAFVCWTEHTLPPDHFISNGLKSSRSIVLEEELEWVRDQPQLINSWAFYSDLCDNFNVKASKIDVKFELNFVKDSLKILNTRN</sequence>
<accession>A0A834RF02</accession>
<dbReference type="PANTHER" id="PTHR11006:SF4">
    <property type="entry name" value="PROTEIN ARGININE N-METHYLTRANSFERASE 7"/>
    <property type="match status" value="1"/>
</dbReference>
<comment type="function">
    <text evidence="6">Arginine methyltransferase that can both catalyze the formation of omega-N monomethylarginine (MMA) and symmetrical dimethylarginine (sDMA).</text>
</comment>
<evidence type="ECO:0000313" key="10">
    <source>
        <dbReference type="EnsemblMetazoa" id="KAF7496000.1"/>
    </source>
</evidence>
<dbReference type="InterPro" id="IPR029063">
    <property type="entry name" value="SAM-dependent_MTases_sf"/>
</dbReference>
<evidence type="ECO:0000256" key="2">
    <source>
        <dbReference type="ARBA" id="ARBA00022679"/>
    </source>
</evidence>
<dbReference type="Pfam" id="PF22528">
    <property type="entry name" value="PRMT_C"/>
    <property type="match status" value="1"/>
</dbReference>
<evidence type="ECO:0000313" key="9">
    <source>
        <dbReference type="EMBL" id="KAF7496000.1"/>
    </source>
</evidence>
<dbReference type="Proteomes" id="UP000070412">
    <property type="component" value="Unassembled WGS sequence"/>
</dbReference>
<dbReference type="Gene3D" id="3.40.50.150">
    <property type="entry name" value="Vaccinia Virus protein VP39"/>
    <property type="match status" value="1"/>
</dbReference>
<keyword evidence="4" id="KW-0677">Repeat</keyword>
<feature type="domain" description="Protein arginine N-methyltransferase" evidence="8">
    <location>
        <begin position="212"/>
        <end position="321"/>
    </location>
</feature>
<comment type="similarity">
    <text evidence="6">Belongs to the class I-like SAM-binding methyltransferase superfamily. Protein arginine N-methyltransferase family. PRMT7 subfamily.</text>
</comment>
<evidence type="ECO:0000313" key="11">
    <source>
        <dbReference type="Proteomes" id="UP000070412"/>
    </source>
</evidence>
<dbReference type="PIRSF" id="PIRSF036946">
    <property type="entry name" value="Arg_N-mtase"/>
    <property type="match status" value="1"/>
</dbReference>
<dbReference type="EC" id="2.1.1.-" evidence="6"/>
<dbReference type="EnsemblMetazoa" id="SSS_6060s_mrna">
    <property type="protein sequence ID" value="KAF7496000.1"/>
    <property type="gene ID" value="SSS_6060"/>
</dbReference>
<dbReference type="AlphaFoldDB" id="A0A834RF02"/>
<protein>
    <recommendedName>
        <fullName evidence="6">Protein arginine N-methyltransferase</fullName>
        <ecNumber evidence="6">2.1.1.-</ecNumber>
    </recommendedName>
</protein>
<evidence type="ECO:0000256" key="4">
    <source>
        <dbReference type="ARBA" id="ARBA00022737"/>
    </source>
</evidence>
<dbReference type="SUPFAM" id="SSF53335">
    <property type="entry name" value="S-adenosyl-L-methionine-dependent methyltransferases"/>
    <property type="match status" value="1"/>
</dbReference>
<reference evidence="11" key="1">
    <citation type="journal article" date="2020" name="PLoS Negl. Trop. Dis.">
        <title>High-quality nuclear genome for Sarcoptes scabiei-A critical resource for a neglected parasite.</title>
        <authorList>
            <person name="Korhonen P.K."/>
            <person name="Gasser R.B."/>
            <person name="Ma G."/>
            <person name="Wang T."/>
            <person name="Stroehlein A.J."/>
            <person name="Young N.D."/>
            <person name="Ang C.S."/>
            <person name="Fernando D.D."/>
            <person name="Lu H.C."/>
            <person name="Taylor S."/>
            <person name="Reynolds S.L."/>
            <person name="Mofiz E."/>
            <person name="Najaraj S.H."/>
            <person name="Gowda H."/>
            <person name="Madugundu A."/>
            <person name="Renuse S."/>
            <person name="Holt D."/>
            <person name="Pandey A."/>
            <person name="Papenfuss A.T."/>
            <person name="Fischer K."/>
        </authorList>
    </citation>
    <scope>NUCLEOTIDE SEQUENCE [LARGE SCALE GENOMIC DNA]</scope>
</reference>
<keyword evidence="2 7" id="KW-0808">Transferase</keyword>
<reference evidence="9" key="2">
    <citation type="submission" date="2020-01" db="EMBL/GenBank/DDBJ databases">
        <authorList>
            <person name="Korhonen P.K.K."/>
            <person name="Guangxu M.G."/>
            <person name="Wang T.W."/>
            <person name="Stroehlein A.J.S."/>
            <person name="Young N.D."/>
            <person name="Ang C.-S.A."/>
            <person name="Fernando D.W.F."/>
            <person name="Lu H.L."/>
            <person name="Taylor S.T."/>
            <person name="Ehtesham M.E.M."/>
            <person name="Najaraj S.H.N."/>
            <person name="Harsha G.H.G."/>
            <person name="Madugundu A.M."/>
            <person name="Renuse S.R."/>
            <person name="Holt D.H."/>
            <person name="Pandey A.P."/>
            <person name="Papenfuss A.P."/>
            <person name="Gasser R.B.G."/>
            <person name="Fischer K.F."/>
        </authorList>
    </citation>
    <scope>NUCLEOTIDE SEQUENCE</scope>
    <source>
        <strain evidence="9">SSS_KF_BRIS2020</strain>
    </source>
</reference>
<reference evidence="10" key="3">
    <citation type="submission" date="2022-06" db="UniProtKB">
        <authorList>
            <consortium name="EnsemblMetazoa"/>
        </authorList>
    </citation>
    <scope>IDENTIFICATION</scope>
</reference>
<dbReference type="PROSITE" id="PS51678">
    <property type="entry name" value="SAM_MT_PRMT"/>
    <property type="match status" value="1"/>
</dbReference>
<dbReference type="InterPro" id="IPR025799">
    <property type="entry name" value="Arg_MeTrfase"/>
</dbReference>
<dbReference type="EMBL" id="WVUK01000043">
    <property type="protein sequence ID" value="KAF7496000.1"/>
    <property type="molecule type" value="Genomic_DNA"/>
</dbReference>
<dbReference type="OrthoDB" id="412876at2759"/>
<proteinExistence type="inferred from homology"/>
<keyword evidence="1 7" id="KW-0489">Methyltransferase</keyword>
<evidence type="ECO:0000256" key="5">
    <source>
        <dbReference type="ARBA" id="ARBA00025081"/>
    </source>
</evidence>